<evidence type="ECO:0000259" key="7">
    <source>
        <dbReference type="SMART" id="SM00226"/>
    </source>
</evidence>
<dbReference type="EC" id="3.1.3.48" evidence="2"/>
<evidence type="ECO:0000256" key="4">
    <source>
        <dbReference type="ARBA" id="ARBA00022912"/>
    </source>
</evidence>
<evidence type="ECO:0000313" key="8">
    <source>
        <dbReference type="EMBL" id="TSJ66201.1"/>
    </source>
</evidence>
<proteinExistence type="inferred from homology"/>
<dbReference type="FunFam" id="3.40.50.2300:FF:000113">
    <property type="entry name" value="Low molecular weight protein-tyrosine-phosphatase"/>
    <property type="match status" value="1"/>
</dbReference>
<feature type="active site" description="Nucleophile" evidence="6">
    <location>
        <position position="8"/>
    </location>
</feature>
<comment type="caution">
    <text evidence="8">The sequence shown here is derived from an EMBL/GenBank/DDBJ whole genome shotgun (WGS) entry which is preliminary data.</text>
</comment>
<gene>
    <name evidence="8" type="ORF">FPQ13_04835</name>
</gene>
<dbReference type="SMART" id="SM00226">
    <property type="entry name" value="LMWPc"/>
    <property type="match status" value="1"/>
</dbReference>
<dbReference type="PANTHER" id="PTHR11717:SF7">
    <property type="entry name" value="LOW MOLECULAR WEIGHT PHOSPHOTYROSINE PROTEIN PHOSPHATASE"/>
    <property type="match status" value="1"/>
</dbReference>
<dbReference type="EMBL" id="VMHE01000005">
    <property type="protein sequence ID" value="TSJ66201.1"/>
    <property type="molecule type" value="Genomic_DNA"/>
</dbReference>
<dbReference type="OrthoDB" id="9784339at2"/>
<dbReference type="AlphaFoldDB" id="A0A556PP81"/>
<feature type="active site" description="Proton donor" evidence="6">
    <location>
        <position position="125"/>
    </location>
</feature>
<evidence type="ECO:0000256" key="2">
    <source>
        <dbReference type="ARBA" id="ARBA00013064"/>
    </source>
</evidence>
<evidence type="ECO:0000256" key="6">
    <source>
        <dbReference type="PIRSR" id="PIRSR617867-1"/>
    </source>
</evidence>
<dbReference type="GO" id="GO:0004725">
    <property type="term" value="F:protein tyrosine phosphatase activity"/>
    <property type="evidence" value="ECO:0007669"/>
    <property type="project" value="UniProtKB-EC"/>
</dbReference>
<evidence type="ECO:0000256" key="5">
    <source>
        <dbReference type="ARBA" id="ARBA00051722"/>
    </source>
</evidence>
<dbReference type="Pfam" id="PF01451">
    <property type="entry name" value="LMWPc"/>
    <property type="match status" value="1"/>
</dbReference>
<protein>
    <recommendedName>
        <fullName evidence="2">protein-tyrosine-phosphatase</fullName>
        <ecNumber evidence="2">3.1.3.48</ecNumber>
    </recommendedName>
</protein>
<dbReference type="Proteomes" id="UP000316425">
    <property type="component" value="Unassembled WGS sequence"/>
</dbReference>
<name>A0A556PP81_9BACI</name>
<evidence type="ECO:0000256" key="3">
    <source>
        <dbReference type="ARBA" id="ARBA00022801"/>
    </source>
</evidence>
<dbReference type="CDD" id="cd16343">
    <property type="entry name" value="LMWPTP"/>
    <property type="match status" value="1"/>
</dbReference>
<dbReference type="RefSeq" id="WP_144088200.1">
    <property type="nucleotide sequence ID" value="NZ_VMHE01000005.1"/>
</dbReference>
<comment type="similarity">
    <text evidence="1">Belongs to the low molecular weight phosphotyrosine protein phosphatase family.</text>
</comment>
<evidence type="ECO:0000313" key="9">
    <source>
        <dbReference type="Proteomes" id="UP000316425"/>
    </source>
</evidence>
<organism evidence="8 9">
    <name type="scientific">Allobacillus salarius</name>
    <dbReference type="NCBI Taxonomy" id="1955272"/>
    <lineage>
        <taxon>Bacteria</taxon>
        <taxon>Bacillati</taxon>
        <taxon>Bacillota</taxon>
        <taxon>Bacilli</taxon>
        <taxon>Bacillales</taxon>
        <taxon>Bacillaceae</taxon>
        <taxon>Allobacillus</taxon>
    </lineage>
</organism>
<accession>A0A556PP81</accession>
<dbReference type="SUPFAM" id="SSF52788">
    <property type="entry name" value="Phosphotyrosine protein phosphatases I"/>
    <property type="match status" value="1"/>
</dbReference>
<sequence length="161" mass="18143">MVKVLFVCLGNICRSPMAEAIFQDLVSEKGLDDQIVIDSAGTGDYHVGKSPHEGTIQKLTDAGINSSGLVARQISEEDYLHFDYIIPMDDDNLDNIRKQIDEDSTIVVKKLLDFVPDSEVKNVPDPYFTGDFDETYELVFEACQHLLNDVKVKLEPLQEEY</sequence>
<reference evidence="8 9" key="1">
    <citation type="submission" date="2019-07" db="EMBL/GenBank/DDBJ databases">
        <title>Allobacillus sp. nov. SKP isolated from shrimp paste of Euphausiacea.</title>
        <authorList>
            <person name="Kanchanasin P."/>
            <person name="Tanasupawat S."/>
            <person name="Shi W."/>
            <person name="Wu L."/>
            <person name="Ma J."/>
        </authorList>
    </citation>
    <scope>NUCLEOTIDE SEQUENCE [LARGE SCALE GENOMIC DNA]</scope>
    <source>
        <strain evidence="8 9">SKP4-8</strain>
    </source>
</reference>
<keyword evidence="4" id="KW-0904">Protein phosphatase</keyword>
<dbReference type="PRINTS" id="PR00719">
    <property type="entry name" value="LMWPTPASE"/>
</dbReference>
<dbReference type="InterPro" id="IPR050438">
    <property type="entry name" value="LMW_PTPase"/>
</dbReference>
<dbReference type="InterPro" id="IPR023485">
    <property type="entry name" value="Ptyr_pPase"/>
</dbReference>
<dbReference type="PANTHER" id="PTHR11717">
    <property type="entry name" value="LOW MOLECULAR WEIGHT PROTEIN TYROSINE PHOSPHATASE"/>
    <property type="match status" value="1"/>
</dbReference>
<feature type="active site" evidence="6">
    <location>
        <position position="14"/>
    </location>
</feature>
<feature type="domain" description="Phosphotyrosine protein phosphatase I" evidence="7">
    <location>
        <begin position="2"/>
        <end position="149"/>
    </location>
</feature>
<keyword evidence="3" id="KW-0378">Hydrolase</keyword>
<comment type="catalytic activity">
    <reaction evidence="5">
        <text>O-phospho-L-tyrosyl-[protein] + H2O = L-tyrosyl-[protein] + phosphate</text>
        <dbReference type="Rhea" id="RHEA:10684"/>
        <dbReference type="Rhea" id="RHEA-COMP:10136"/>
        <dbReference type="Rhea" id="RHEA-COMP:20101"/>
        <dbReference type="ChEBI" id="CHEBI:15377"/>
        <dbReference type="ChEBI" id="CHEBI:43474"/>
        <dbReference type="ChEBI" id="CHEBI:46858"/>
        <dbReference type="ChEBI" id="CHEBI:61978"/>
        <dbReference type="EC" id="3.1.3.48"/>
    </reaction>
</comment>
<evidence type="ECO:0000256" key="1">
    <source>
        <dbReference type="ARBA" id="ARBA00011063"/>
    </source>
</evidence>
<dbReference type="InterPro" id="IPR017867">
    <property type="entry name" value="Tyr_phospatase_low_mol_wt"/>
</dbReference>
<dbReference type="Gene3D" id="3.40.50.2300">
    <property type="match status" value="1"/>
</dbReference>
<dbReference type="InterPro" id="IPR036196">
    <property type="entry name" value="Ptyr_pPase_sf"/>
</dbReference>
<keyword evidence="9" id="KW-1185">Reference proteome</keyword>